<accession>A0ABV4WV53</accession>
<dbReference type="GO" id="GO:0016787">
    <property type="term" value="F:hydrolase activity"/>
    <property type="evidence" value="ECO:0007669"/>
    <property type="project" value="UniProtKB-KW"/>
</dbReference>
<evidence type="ECO:0000313" key="1">
    <source>
        <dbReference type="EMBL" id="MFB2838985.1"/>
    </source>
</evidence>
<dbReference type="SFLD" id="SFLDG01135">
    <property type="entry name" value="C1.5.6:_HAD__Beta-PGM__Phospha"/>
    <property type="match status" value="1"/>
</dbReference>
<dbReference type="NCBIfam" id="TIGR01509">
    <property type="entry name" value="HAD-SF-IA-v3"/>
    <property type="match status" value="1"/>
</dbReference>
<dbReference type="NCBIfam" id="TIGR01549">
    <property type="entry name" value="HAD-SF-IA-v1"/>
    <property type="match status" value="1"/>
</dbReference>
<dbReference type="PANTHER" id="PTHR42896:SF2">
    <property type="entry name" value="CBBY-LIKE PROTEIN"/>
    <property type="match status" value="1"/>
</dbReference>
<dbReference type="EMBL" id="JBHFNT010000288">
    <property type="protein sequence ID" value="MFB2838985.1"/>
    <property type="molecule type" value="Genomic_DNA"/>
</dbReference>
<organism evidence="1 2">
    <name type="scientific">Floridaenema evergladense BLCC-F167</name>
    <dbReference type="NCBI Taxonomy" id="3153639"/>
    <lineage>
        <taxon>Bacteria</taxon>
        <taxon>Bacillati</taxon>
        <taxon>Cyanobacteriota</taxon>
        <taxon>Cyanophyceae</taxon>
        <taxon>Oscillatoriophycideae</taxon>
        <taxon>Aerosakkonematales</taxon>
        <taxon>Aerosakkonemataceae</taxon>
        <taxon>Floridanema</taxon>
        <taxon>Floridanema evergladense</taxon>
    </lineage>
</organism>
<dbReference type="SFLD" id="SFLDF00035">
    <property type="entry name" value="phosphoglycolate_phosphatase"/>
    <property type="match status" value="1"/>
</dbReference>
<dbReference type="Gene3D" id="1.10.150.240">
    <property type="entry name" value="Putative phosphatase, domain 2"/>
    <property type="match status" value="1"/>
</dbReference>
<protein>
    <submittedName>
        <fullName evidence="1">HAD family hydrolase</fullName>
    </submittedName>
</protein>
<keyword evidence="1" id="KW-0378">Hydrolase</keyword>
<dbReference type="PRINTS" id="PR00413">
    <property type="entry name" value="HADHALOGNASE"/>
</dbReference>
<dbReference type="CDD" id="cd07528">
    <property type="entry name" value="HAD_CbbY-like"/>
    <property type="match status" value="1"/>
</dbReference>
<dbReference type="InterPro" id="IPR044999">
    <property type="entry name" value="CbbY-like"/>
</dbReference>
<reference evidence="1 2" key="1">
    <citation type="submission" date="2024-09" db="EMBL/GenBank/DDBJ databases">
        <title>Floridaenema gen nov. (Aerosakkonemataceae, Aerosakkonematales ord. nov., Cyanobacteria) from benthic tropical and subtropical fresh waters, with the description of four new species.</title>
        <authorList>
            <person name="Moretto J.A."/>
            <person name="Berthold D.E."/>
            <person name="Lefler F.W."/>
            <person name="Huang I.-S."/>
            <person name="Laughinghouse H. IV."/>
        </authorList>
    </citation>
    <scope>NUCLEOTIDE SEQUENCE [LARGE SCALE GENOMIC DNA]</scope>
    <source>
        <strain evidence="1 2">BLCC-F167</strain>
    </source>
</reference>
<dbReference type="InterPro" id="IPR023198">
    <property type="entry name" value="PGP-like_dom2"/>
</dbReference>
<dbReference type="RefSeq" id="WP_413281273.1">
    <property type="nucleotide sequence ID" value="NZ_JBHFNT010000288.1"/>
</dbReference>
<dbReference type="SUPFAM" id="SSF56784">
    <property type="entry name" value="HAD-like"/>
    <property type="match status" value="1"/>
</dbReference>
<dbReference type="Proteomes" id="UP001576780">
    <property type="component" value="Unassembled WGS sequence"/>
</dbReference>
<dbReference type="SFLD" id="SFLDS00003">
    <property type="entry name" value="Haloacid_Dehalogenase"/>
    <property type="match status" value="1"/>
</dbReference>
<sequence>MTKLQALIFDVDGTLADTERDGHRIAFNQAFAEQGFDWHWSESLYGELLTVAGGKERIQYYLKQHHPNFQPPSQWSEFLANLHKLKTKYYQELLKAAAIPLRPGVKRLIKEAKEQGLRLAIATTSALPNATALLEQTLNPDWFEIIAAGDIVPAKKPAPDIYNYVLEKMGLTANECLVFEDSNHGLQAAFGADLKTIITVNDYTKNQDFSPACLVVNHLGELDLPCEFLAGNIPDVTVKYVDLALLQLLHNVS</sequence>
<evidence type="ECO:0000313" key="2">
    <source>
        <dbReference type="Proteomes" id="UP001576780"/>
    </source>
</evidence>
<dbReference type="PANTHER" id="PTHR42896">
    <property type="entry name" value="XYLULOSE-1,5-BISPHOSPHATE (XUBP) PHOSPHATASE"/>
    <property type="match status" value="1"/>
</dbReference>
<dbReference type="InterPro" id="IPR036412">
    <property type="entry name" value="HAD-like_sf"/>
</dbReference>
<dbReference type="Pfam" id="PF00702">
    <property type="entry name" value="Hydrolase"/>
    <property type="match status" value="1"/>
</dbReference>
<proteinExistence type="predicted"/>
<comment type="caution">
    <text evidence="1">The sequence shown here is derived from an EMBL/GenBank/DDBJ whole genome shotgun (WGS) entry which is preliminary data.</text>
</comment>
<gene>
    <name evidence="1" type="ORF">ACE1CA_31225</name>
</gene>
<dbReference type="SFLD" id="SFLDG01129">
    <property type="entry name" value="C1.5:_HAD__Beta-PGM__Phosphata"/>
    <property type="match status" value="1"/>
</dbReference>
<name>A0ABV4WV53_9CYAN</name>
<dbReference type="InterPro" id="IPR006439">
    <property type="entry name" value="HAD-SF_hydro_IA"/>
</dbReference>
<dbReference type="InterPro" id="IPR023214">
    <property type="entry name" value="HAD_sf"/>
</dbReference>
<keyword evidence="2" id="KW-1185">Reference proteome</keyword>
<dbReference type="Gene3D" id="3.40.50.1000">
    <property type="entry name" value="HAD superfamily/HAD-like"/>
    <property type="match status" value="1"/>
</dbReference>